<dbReference type="Proteomes" id="UP001164746">
    <property type="component" value="Chromosome 5"/>
</dbReference>
<accession>A0ABY7E592</accession>
<sequence length="196" mass="21825">MVLFIDAATLTSIIEYAMVRMKLQGPMLSLGKDAVNILKKEPRAFYTHCYGHALNLADGDAIHGTKMRDSLTVQISKLVKHSYSKRRDVESQKKEMSPQTPWFSLLCPKGWTVKAKCLKSVLDNYSLWKSACESCRARTVGVKVEMNSFDFLFGVSFTYAICRDSGYPSSTLHHEDLSACDGQAAAKVTVSILSSR</sequence>
<organism evidence="1 2">
    <name type="scientific">Mya arenaria</name>
    <name type="common">Soft-shell clam</name>
    <dbReference type="NCBI Taxonomy" id="6604"/>
    <lineage>
        <taxon>Eukaryota</taxon>
        <taxon>Metazoa</taxon>
        <taxon>Spiralia</taxon>
        <taxon>Lophotrochozoa</taxon>
        <taxon>Mollusca</taxon>
        <taxon>Bivalvia</taxon>
        <taxon>Autobranchia</taxon>
        <taxon>Heteroconchia</taxon>
        <taxon>Euheterodonta</taxon>
        <taxon>Imparidentia</taxon>
        <taxon>Neoheterodontei</taxon>
        <taxon>Myida</taxon>
        <taxon>Myoidea</taxon>
        <taxon>Myidae</taxon>
        <taxon>Mya</taxon>
    </lineage>
</organism>
<proteinExistence type="predicted"/>
<keyword evidence="2" id="KW-1185">Reference proteome</keyword>
<dbReference type="InterPro" id="IPR012337">
    <property type="entry name" value="RNaseH-like_sf"/>
</dbReference>
<evidence type="ECO:0000313" key="2">
    <source>
        <dbReference type="Proteomes" id="UP001164746"/>
    </source>
</evidence>
<dbReference type="SUPFAM" id="SSF53098">
    <property type="entry name" value="Ribonuclease H-like"/>
    <property type="match status" value="1"/>
</dbReference>
<name>A0ABY7E592_MYAAR</name>
<evidence type="ECO:0008006" key="3">
    <source>
        <dbReference type="Google" id="ProtNLM"/>
    </source>
</evidence>
<protein>
    <recommendedName>
        <fullName evidence="3">DUF4371 domain-containing protein</fullName>
    </recommendedName>
</protein>
<gene>
    <name evidence="1" type="ORF">MAR_020564</name>
</gene>
<evidence type="ECO:0000313" key="1">
    <source>
        <dbReference type="EMBL" id="WAR05195.1"/>
    </source>
</evidence>
<dbReference type="EMBL" id="CP111016">
    <property type="protein sequence ID" value="WAR05195.1"/>
    <property type="molecule type" value="Genomic_DNA"/>
</dbReference>
<reference evidence="1" key="1">
    <citation type="submission" date="2022-11" db="EMBL/GenBank/DDBJ databases">
        <title>Centuries of genome instability and evolution in soft-shell clam transmissible cancer (bioRxiv).</title>
        <authorList>
            <person name="Hart S.F.M."/>
            <person name="Yonemitsu M.A."/>
            <person name="Giersch R.M."/>
            <person name="Beal B.F."/>
            <person name="Arriagada G."/>
            <person name="Davis B.W."/>
            <person name="Ostrander E.A."/>
            <person name="Goff S.P."/>
            <person name="Metzger M.J."/>
        </authorList>
    </citation>
    <scope>NUCLEOTIDE SEQUENCE</scope>
    <source>
        <strain evidence="1">MELC-2E11</strain>
        <tissue evidence="1">Siphon/mantle</tissue>
    </source>
</reference>